<proteinExistence type="predicted"/>
<gene>
    <name evidence="2" type="ORF">DPV98_05280</name>
</gene>
<dbReference type="Proteomes" id="UP000253999">
    <property type="component" value="Unassembled WGS sequence"/>
</dbReference>
<evidence type="ECO:0000313" key="2">
    <source>
        <dbReference type="EMBL" id="RDF04785.1"/>
    </source>
</evidence>
<keyword evidence="1" id="KW-1133">Transmembrane helix</keyword>
<comment type="caution">
    <text evidence="2">The sequence shown here is derived from an EMBL/GenBank/DDBJ whole genome shotgun (WGS) entry which is preliminary data.</text>
</comment>
<organism evidence="2 3">
    <name type="scientific">Haemophilus parahaemolyticus</name>
    <dbReference type="NCBI Taxonomy" id="735"/>
    <lineage>
        <taxon>Bacteria</taxon>
        <taxon>Pseudomonadati</taxon>
        <taxon>Pseudomonadota</taxon>
        <taxon>Gammaproteobacteria</taxon>
        <taxon>Pasteurellales</taxon>
        <taxon>Pasteurellaceae</taxon>
        <taxon>Haemophilus</taxon>
    </lineage>
</organism>
<dbReference type="AlphaFoldDB" id="A0A369ZDC9"/>
<evidence type="ECO:0000256" key="1">
    <source>
        <dbReference type="SAM" id="Phobius"/>
    </source>
</evidence>
<keyword evidence="1" id="KW-0472">Membrane</keyword>
<protein>
    <submittedName>
        <fullName evidence="2">DUF2572 family protein</fullName>
    </submittedName>
</protein>
<sequence>MRKLEASSLLSSLLILSGILTLLFLTKENWLKQESVANGYYQQYLSSKLTLLKRVNQNECASQKKEIVEEKIGELIYSYQCEMNSLFIKPKPTKDKYIAVDNIENWLDLDSYSSQIIYINSLSELPKNSEDDPKIVIAKKAIEERLEEHFYGIIITDYYFDITGSKKVYGVLYSTFDNEREERNLTFRRAVVDNLEQKYSKWHIVPNSKNILNNK</sequence>
<feature type="transmembrane region" description="Helical" evidence="1">
    <location>
        <begin position="6"/>
        <end position="25"/>
    </location>
</feature>
<accession>A0A369ZDC9</accession>
<evidence type="ECO:0000313" key="3">
    <source>
        <dbReference type="Proteomes" id="UP000253999"/>
    </source>
</evidence>
<reference evidence="2 3" key="1">
    <citation type="submission" date="2018-05" db="EMBL/GenBank/DDBJ databases">
        <title>Draft Genome Sequences for a Diverse set of 7 Haemophilus Species.</title>
        <authorList>
            <person name="Nichols M."/>
            <person name="Topaz N."/>
            <person name="Wang X."/>
            <person name="Wang X."/>
            <person name="Boxrud D."/>
        </authorList>
    </citation>
    <scope>NUCLEOTIDE SEQUENCE [LARGE SCALE GENOMIC DNA]</scope>
    <source>
        <strain evidence="2 3">C2010039593</strain>
    </source>
</reference>
<name>A0A369ZDC9_HAEPH</name>
<dbReference type="RefSeq" id="WP_111312937.1">
    <property type="nucleotide sequence ID" value="NZ_QEQD01000004.1"/>
</dbReference>
<dbReference type="STRING" id="735.B0185_09545"/>
<keyword evidence="1" id="KW-0812">Transmembrane</keyword>
<dbReference type="EMBL" id="QEQD01000004">
    <property type="protein sequence ID" value="RDF04785.1"/>
    <property type="molecule type" value="Genomic_DNA"/>
</dbReference>